<organism evidence="1 2">
    <name type="scientific">Candidatus Methanodesulfokora washburnensis</name>
    <dbReference type="NCBI Taxonomy" id="2478471"/>
    <lineage>
        <taxon>Archaea</taxon>
        <taxon>Thermoproteota</taxon>
        <taxon>Candidatus Korarchaeia</taxon>
        <taxon>Candidatus Korarchaeia incertae sedis</taxon>
        <taxon>Candidatus Methanodesulfokora</taxon>
    </lineage>
</organism>
<evidence type="ECO:0000313" key="2">
    <source>
        <dbReference type="Proteomes" id="UP000277582"/>
    </source>
</evidence>
<dbReference type="InterPro" id="IPR026988">
    <property type="entry name" value="YaaC-like"/>
</dbReference>
<dbReference type="Pfam" id="PF14175">
    <property type="entry name" value="YaaC"/>
    <property type="match status" value="1"/>
</dbReference>
<keyword evidence="2" id="KW-1185">Reference proteome</keyword>
<accession>A0A3R9PL07</accession>
<reference evidence="1 2" key="1">
    <citation type="submission" date="2018-10" db="EMBL/GenBank/DDBJ databases">
        <title>Co-occurring genomic capacity for anaerobic methane metabolism and dissimilatory sulfite reduction discovered in the Korarchaeota.</title>
        <authorList>
            <person name="Mckay L.J."/>
            <person name="Dlakic M."/>
            <person name="Fields M.W."/>
            <person name="Delmont T.O."/>
            <person name="Eren A.M."/>
            <person name="Jay Z.J."/>
            <person name="Klingelsmith K.B."/>
            <person name="Rusch D.B."/>
            <person name="Inskeep W.P."/>
        </authorList>
    </citation>
    <scope>NUCLEOTIDE SEQUENCE [LARGE SCALE GENOMIC DNA]</scope>
    <source>
        <strain evidence="1 2">MDKW</strain>
    </source>
</reference>
<dbReference type="EMBL" id="RCOS01000062">
    <property type="protein sequence ID" value="RSN76289.1"/>
    <property type="molecule type" value="Genomic_DNA"/>
</dbReference>
<protein>
    <submittedName>
        <fullName evidence="1">Uncharacterized protein</fullName>
    </submittedName>
</protein>
<proteinExistence type="predicted"/>
<sequence length="301" mass="35609">MEKAWLDYEPLTLLSFYESLLERIIEVYTPYRYMVERYSKIVQRKVYPITKDYLERNPEIVDQNVTLLKNAMELWRTATRASDTVAPMLYHYSWHCFNSFFIYTFFRWEPEHSTSHGLHISKWSANIQDIEIAFLKQKVNITRGILQRLIDTWTLLGASLIFSSYLPIWKNEEIDFIPNNYIKFNSLSVKQLLSLSTSDFEEELHSRMRGRLIICPFLINSISLPSDSLINYLIVFIASSLSRYRPALWNSVILGKNQDQSIFALRFRRALAEYACATGLLYQVNRLIREIIDGKFTFKKF</sequence>
<gene>
    <name evidence="1" type="ORF">D6D85_04905</name>
</gene>
<dbReference type="Proteomes" id="UP000277582">
    <property type="component" value="Unassembled WGS sequence"/>
</dbReference>
<name>A0A3R9PL07_9CREN</name>
<dbReference type="AlphaFoldDB" id="A0A3R9PL07"/>
<evidence type="ECO:0000313" key="1">
    <source>
        <dbReference type="EMBL" id="RSN76289.1"/>
    </source>
</evidence>
<comment type="caution">
    <text evidence="1">The sequence shown here is derived from an EMBL/GenBank/DDBJ whole genome shotgun (WGS) entry which is preliminary data.</text>
</comment>